<dbReference type="Pfam" id="PF02687">
    <property type="entry name" value="FtsX"/>
    <property type="match status" value="1"/>
</dbReference>
<keyword evidence="5 6" id="KW-0472">Membrane</keyword>
<feature type="transmembrane region" description="Helical" evidence="6">
    <location>
        <begin position="21"/>
        <end position="40"/>
    </location>
</feature>
<keyword evidence="2 6" id="KW-1003">Cell membrane</keyword>
<evidence type="ECO:0000256" key="5">
    <source>
        <dbReference type="ARBA" id="ARBA00023136"/>
    </source>
</evidence>
<dbReference type="RefSeq" id="WP_002268813.1">
    <property type="nucleotide sequence ID" value="NZ_CP023477.1"/>
</dbReference>
<dbReference type="EMBL" id="AF267498">
    <property type="protein sequence ID" value="AAF99695.1"/>
    <property type="molecule type" value="Genomic_DNA"/>
</dbReference>
<proteinExistence type="inferred from homology"/>
<dbReference type="PANTHER" id="PTHR46795:SF3">
    <property type="entry name" value="ABC TRANSPORTER PERMEASE"/>
    <property type="match status" value="1"/>
</dbReference>
<evidence type="ECO:0000256" key="4">
    <source>
        <dbReference type="ARBA" id="ARBA00022989"/>
    </source>
</evidence>
<evidence type="ECO:0000259" key="7">
    <source>
        <dbReference type="Pfam" id="PF02687"/>
    </source>
</evidence>
<dbReference type="PANTHER" id="PTHR46795">
    <property type="entry name" value="ABC TRANSPORTER PERMEASE-RELATED-RELATED"/>
    <property type="match status" value="1"/>
</dbReference>
<dbReference type="InterPro" id="IPR052536">
    <property type="entry name" value="ABC-4_Integral_Memb_Prot"/>
</dbReference>
<comment type="subcellular location">
    <subcellularLocation>
        <location evidence="1 6">Cell membrane</location>
        <topology evidence="1 6">Multi-pass membrane protein</topology>
    </subcellularLocation>
</comment>
<feature type="transmembrane region" description="Helical" evidence="6">
    <location>
        <begin position="146"/>
        <end position="168"/>
    </location>
</feature>
<keyword evidence="4 6" id="KW-1133">Transmembrane helix</keyword>
<evidence type="ECO:0000256" key="2">
    <source>
        <dbReference type="ARBA" id="ARBA00022475"/>
    </source>
</evidence>
<feature type="transmembrane region" description="Helical" evidence="6">
    <location>
        <begin position="227"/>
        <end position="253"/>
    </location>
</feature>
<reference evidence="8" key="1">
    <citation type="journal article" date="2000" name="Appl. Environ. Microbiol.">
        <title>Purification and biochemical characterization of mutacin I from the group I strain of Streptococcus mutans, CH43, and genetic analysis of mutacin I biosynthesis genes.</title>
        <authorList>
            <person name="Qi F."/>
            <person name="Chen P."/>
            <person name="Caufield P.W."/>
        </authorList>
    </citation>
    <scope>NUCLEOTIDE SEQUENCE</scope>
    <source>
        <strain evidence="8">CH43</strain>
    </source>
</reference>
<feature type="transmembrane region" description="Helical" evidence="6">
    <location>
        <begin position="281"/>
        <end position="306"/>
    </location>
</feature>
<keyword evidence="3 6" id="KW-0812">Transmembrane</keyword>
<feature type="domain" description="ABC3 transporter permease C-terminal" evidence="7">
    <location>
        <begin position="59"/>
        <end position="167"/>
    </location>
</feature>
<evidence type="ECO:0000256" key="6">
    <source>
        <dbReference type="PIRNR" id="PIRNR018968"/>
    </source>
</evidence>
<name>Q9FDH0_STRMG</name>
<feature type="transmembrane region" description="Helical" evidence="6">
    <location>
        <begin position="605"/>
        <end position="625"/>
    </location>
</feature>
<protein>
    <submittedName>
        <fullName evidence="8">Permease OrfY</fullName>
    </submittedName>
</protein>
<sequence length="640" mass="73184">MFLPKISFHNLIVNKSLTLPYFAIMTIFSGFNYVLINFLTNPSFYNIPTARILIDILIFGFILISLLMLLYGRYANRFISDERNSNMGIFLMLGMGKKQLLKIIYLEKLYLFTGTFFGGLIFGFVYSKIFFLFIRNLIVIGDVREQYSLTAISWLLILTFFIYFIIYLSEYRLLKRQSITVIFNSKAKRDNPRKTSVFVGLFGLFALLMGYHFALTSPNVTTSFSRFIYAACLVTLGIFCTFSSGVIMLLTVIKKRRAIYYNQRRFVVIASLFHRIRSNALSLATICIFSTATLVSLSVLASLYLAKDNMVRLSSPRDVTVLSTTDIEPNLMDIATKNHVTLTNRQNLKVSQSVYGNIKGSHLSVDPNGGMANDYQITVISLDSFNASNNTHYRLKNHEILTYVSNGAAAPSSYTTNGVKLTNVKQIKRINFIFSPLRSMQPNFFIITDNREIIQTILKEELTWGTMAGYHVKGKKMNQKDFYDELETTNFRQFSANVVSIRQVKSMFNALFGGLLFVGIIFGTIFAILTAITIYYQQLSEGIRDRDDYKAMIKLGMTNKTIQDSIKVQINFVFILPIAFALLNLIFALPILYKIMTTFGFNDAGLFLRAVGTCLIVYLFFYWFICHCTSKLYYRLISKK</sequence>
<evidence type="ECO:0000256" key="3">
    <source>
        <dbReference type="ARBA" id="ARBA00022692"/>
    </source>
</evidence>
<dbReference type="PIRSF" id="PIRSF018968">
    <property type="entry name" value="ABC_permease_BceB"/>
    <property type="match status" value="1"/>
</dbReference>
<dbReference type="InterPro" id="IPR027022">
    <property type="entry name" value="ABC_permease_BceB-typ"/>
</dbReference>
<evidence type="ECO:0000313" key="8">
    <source>
        <dbReference type="EMBL" id="AAF99695.1"/>
    </source>
</evidence>
<organism evidence="8">
    <name type="scientific">Streptococcus mutans</name>
    <dbReference type="NCBI Taxonomy" id="1309"/>
    <lineage>
        <taxon>Bacteria</taxon>
        <taxon>Bacillati</taxon>
        <taxon>Bacillota</taxon>
        <taxon>Bacilli</taxon>
        <taxon>Lactobacillales</taxon>
        <taxon>Streptococcaceae</taxon>
        <taxon>Streptococcus</taxon>
    </lineage>
</organism>
<dbReference type="AlphaFoldDB" id="Q9FDH0"/>
<feature type="transmembrane region" description="Helical" evidence="6">
    <location>
        <begin position="570"/>
        <end position="593"/>
    </location>
</feature>
<feature type="transmembrane region" description="Helical" evidence="6">
    <location>
        <begin position="52"/>
        <end position="71"/>
    </location>
</feature>
<comment type="similarity">
    <text evidence="6">Belongs to the ABC-4 integral membrane protein family.</text>
</comment>
<feature type="transmembrane region" description="Helical" evidence="6">
    <location>
        <begin position="510"/>
        <end position="536"/>
    </location>
</feature>
<feature type="transmembrane region" description="Helical" evidence="6">
    <location>
        <begin position="195"/>
        <end position="215"/>
    </location>
</feature>
<evidence type="ECO:0000256" key="1">
    <source>
        <dbReference type="ARBA" id="ARBA00004651"/>
    </source>
</evidence>
<dbReference type="GO" id="GO:0055085">
    <property type="term" value="P:transmembrane transport"/>
    <property type="evidence" value="ECO:0007669"/>
    <property type="project" value="UniProtKB-UniRule"/>
</dbReference>
<dbReference type="InterPro" id="IPR003838">
    <property type="entry name" value="ABC3_permease_C"/>
</dbReference>
<dbReference type="GO" id="GO:0005886">
    <property type="term" value="C:plasma membrane"/>
    <property type="evidence" value="ECO:0007669"/>
    <property type="project" value="UniProtKB-SubCell"/>
</dbReference>
<feature type="transmembrane region" description="Helical" evidence="6">
    <location>
        <begin position="109"/>
        <end position="134"/>
    </location>
</feature>
<accession>Q9FDH0</accession>
<keyword evidence="6" id="KW-0813">Transport</keyword>